<evidence type="ECO:0008006" key="3">
    <source>
        <dbReference type="Google" id="ProtNLM"/>
    </source>
</evidence>
<dbReference type="SUPFAM" id="SSF52540">
    <property type="entry name" value="P-loop containing nucleoside triphosphate hydrolases"/>
    <property type="match status" value="1"/>
</dbReference>
<dbReference type="EMBL" id="MFKH01000016">
    <property type="protein sequence ID" value="OGG36808.1"/>
    <property type="molecule type" value="Genomic_DNA"/>
</dbReference>
<dbReference type="AlphaFoldDB" id="A0A1F6BIV1"/>
<dbReference type="STRING" id="1798468.A2110_01235"/>
<evidence type="ECO:0000313" key="1">
    <source>
        <dbReference type="EMBL" id="OGG36808.1"/>
    </source>
</evidence>
<accession>A0A1F6BIV1</accession>
<sequence length="223" mass="25214">MKHAVLEEKQELFKRLVQEDLLSHAYLFFGALGGGKRTFARELAIFLEYGAFPKESGEAPALTDAYFLEPREGVIGIDEVRALRDTAYGRPLRSPRRLIVVERAELMTSEAQASALKLTEDAPPKACFIFIAPDGNALLPPLSSRLARVYFPANPSPEVPETTEETPLAERVEADIIKRFLENKRAQSTRIAWLLKKHAELSRYNLNERLQEKGIMYNGVERE</sequence>
<evidence type="ECO:0000313" key="2">
    <source>
        <dbReference type="Proteomes" id="UP000176273"/>
    </source>
</evidence>
<dbReference type="Proteomes" id="UP000176273">
    <property type="component" value="Unassembled WGS sequence"/>
</dbReference>
<dbReference type="Pfam" id="PF13177">
    <property type="entry name" value="DNA_pol3_delta2"/>
    <property type="match status" value="1"/>
</dbReference>
<proteinExistence type="predicted"/>
<reference evidence="1 2" key="1">
    <citation type="journal article" date="2016" name="Nat. Commun.">
        <title>Thousands of microbial genomes shed light on interconnected biogeochemical processes in an aquifer system.</title>
        <authorList>
            <person name="Anantharaman K."/>
            <person name="Brown C.T."/>
            <person name="Hug L.A."/>
            <person name="Sharon I."/>
            <person name="Castelle C.J."/>
            <person name="Probst A.J."/>
            <person name="Thomas B.C."/>
            <person name="Singh A."/>
            <person name="Wilkins M.J."/>
            <person name="Karaoz U."/>
            <person name="Brodie E.L."/>
            <person name="Williams K.H."/>
            <person name="Hubbard S.S."/>
            <person name="Banfield J.F."/>
        </authorList>
    </citation>
    <scope>NUCLEOTIDE SEQUENCE [LARGE SCALE GENOMIC DNA]</scope>
</reference>
<comment type="caution">
    <text evidence="1">The sequence shown here is derived from an EMBL/GenBank/DDBJ whole genome shotgun (WGS) entry which is preliminary data.</text>
</comment>
<dbReference type="PANTHER" id="PTHR11669:SF8">
    <property type="entry name" value="DNA POLYMERASE III SUBUNIT DELTA"/>
    <property type="match status" value="1"/>
</dbReference>
<dbReference type="GO" id="GO:0006261">
    <property type="term" value="P:DNA-templated DNA replication"/>
    <property type="evidence" value="ECO:0007669"/>
    <property type="project" value="TreeGrafter"/>
</dbReference>
<organism evidence="1 2">
    <name type="scientific">Candidatus Jorgensenbacteria bacterium GWA1_54_12</name>
    <dbReference type="NCBI Taxonomy" id="1798468"/>
    <lineage>
        <taxon>Bacteria</taxon>
        <taxon>Candidatus Joergenseniibacteriota</taxon>
    </lineage>
</organism>
<dbReference type="InterPro" id="IPR050238">
    <property type="entry name" value="DNA_Rep/Repair_Clamp_Loader"/>
</dbReference>
<gene>
    <name evidence="1" type="ORF">A2110_01235</name>
</gene>
<dbReference type="PANTHER" id="PTHR11669">
    <property type="entry name" value="REPLICATION FACTOR C / DNA POLYMERASE III GAMMA-TAU SUBUNIT"/>
    <property type="match status" value="1"/>
</dbReference>
<dbReference type="InterPro" id="IPR027417">
    <property type="entry name" value="P-loop_NTPase"/>
</dbReference>
<protein>
    <recommendedName>
        <fullName evidence="3">DNA polymerase III subunit delta</fullName>
    </recommendedName>
</protein>
<dbReference type="Gene3D" id="3.40.50.300">
    <property type="entry name" value="P-loop containing nucleotide triphosphate hydrolases"/>
    <property type="match status" value="1"/>
</dbReference>
<name>A0A1F6BIV1_9BACT</name>